<dbReference type="Proteomes" id="UP000749646">
    <property type="component" value="Unassembled WGS sequence"/>
</dbReference>
<evidence type="ECO:0000313" key="2">
    <source>
        <dbReference type="Proteomes" id="UP000749646"/>
    </source>
</evidence>
<comment type="caution">
    <text evidence="1">The sequence shown here is derived from an EMBL/GenBank/DDBJ whole genome shotgun (WGS) entry which is preliminary data.</text>
</comment>
<dbReference type="Gene3D" id="3.80.10.10">
    <property type="entry name" value="Ribonuclease Inhibitor"/>
    <property type="match status" value="1"/>
</dbReference>
<dbReference type="EMBL" id="JAAAHW010008246">
    <property type="protein sequence ID" value="KAF9944763.1"/>
    <property type="molecule type" value="Genomic_DNA"/>
</dbReference>
<protein>
    <submittedName>
        <fullName evidence="1">Uncharacterized protein</fullName>
    </submittedName>
</protein>
<feature type="non-terminal residue" evidence="1">
    <location>
        <position position="187"/>
    </location>
</feature>
<dbReference type="InterPro" id="IPR032675">
    <property type="entry name" value="LRR_dom_sf"/>
</dbReference>
<dbReference type="AlphaFoldDB" id="A0A9P6LVN1"/>
<evidence type="ECO:0000313" key="1">
    <source>
        <dbReference type="EMBL" id="KAF9944763.1"/>
    </source>
</evidence>
<dbReference type="SUPFAM" id="SSF52047">
    <property type="entry name" value="RNI-like"/>
    <property type="match status" value="1"/>
</dbReference>
<accession>A0A9P6LVN1</accession>
<proteinExistence type="predicted"/>
<reference evidence="1" key="1">
    <citation type="journal article" date="2020" name="Fungal Divers.">
        <title>Resolving the Mortierellaceae phylogeny through synthesis of multi-gene phylogenetics and phylogenomics.</title>
        <authorList>
            <person name="Vandepol N."/>
            <person name="Liber J."/>
            <person name="Desiro A."/>
            <person name="Na H."/>
            <person name="Kennedy M."/>
            <person name="Barry K."/>
            <person name="Grigoriev I.V."/>
            <person name="Miller A.N."/>
            <person name="O'Donnell K."/>
            <person name="Stajich J.E."/>
            <person name="Bonito G."/>
        </authorList>
    </citation>
    <scope>NUCLEOTIDE SEQUENCE</scope>
    <source>
        <strain evidence="1">MES-2147</strain>
    </source>
</reference>
<gene>
    <name evidence="1" type="ORF">BGZ65_011629</name>
</gene>
<name>A0A9P6LVN1_9FUNG</name>
<keyword evidence="2" id="KW-1185">Reference proteome</keyword>
<organism evidence="1 2">
    <name type="scientific">Modicella reniformis</name>
    <dbReference type="NCBI Taxonomy" id="1440133"/>
    <lineage>
        <taxon>Eukaryota</taxon>
        <taxon>Fungi</taxon>
        <taxon>Fungi incertae sedis</taxon>
        <taxon>Mucoromycota</taxon>
        <taxon>Mortierellomycotina</taxon>
        <taxon>Mortierellomycetes</taxon>
        <taxon>Mortierellales</taxon>
        <taxon>Mortierellaceae</taxon>
        <taxon>Modicella</taxon>
    </lineage>
</organism>
<sequence length="187" mass="20518">MLRLTRTHSMPVSTTGSSSNSVSHILKIRRSRTNAFSFPTINFHRTLSERSNKGESSSTPSTSLLSGVSLAAIIADIHRGNFLQLSDYNLNLLIRSLAGKNSSALHTIDIKSATISSADARHLARLIRSSDAANIKVLKLDRNAISQDAFKHLFEPWKQNRTITTLSLSRSGVDDKAIKYLAKAMAK</sequence>